<dbReference type="eggNOG" id="ENOG502R01K">
    <property type="taxonomic scope" value="Eukaryota"/>
</dbReference>
<dbReference type="AlphaFoldDB" id="F0V7R0"/>
<sequence>MEYQQEGWQQHEVADQFPNGLQQPGGDQAAQQYGQADSQFVQHTSDDHQQHHHSQTHYTVDDADCSTDDGDRTLSYMRKGTYVGEGKDYWPAAYSGHPGDQAGGFTQLRRHSAAEGGRPRIRSILKNRASVDEEPRPKKLSISFAPDQAESDAAAHPIFAGWRNRSFVFSEEKNGYVDLMNTNGQPEDIVRLDRNASVNRTIVDEIQDKLRARKLSTISVLWERYKSHGNMGDKAEGWAPNMGMPRVAMSHLPARYHVKYPGGAPRPTTCGTCSFCA</sequence>
<evidence type="ECO:0000313" key="2">
    <source>
        <dbReference type="EMBL" id="CBZ49751.1"/>
    </source>
</evidence>
<evidence type="ECO:0000313" key="4">
    <source>
        <dbReference type="Proteomes" id="UP000007494"/>
    </source>
</evidence>
<keyword evidence="4" id="KW-1185">Reference proteome</keyword>
<reference evidence="2" key="2">
    <citation type="submission" date="2011-03" db="EMBL/GenBank/DDBJ databases">
        <title>Comparative genomics and transcriptomics of Neospora caninum and Toxoplasma gondii.</title>
        <authorList>
            <person name="Reid A.J."/>
            <person name="Sohal A."/>
            <person name="Harris D."/>
            <person name="Quail M."/>
            <person name="Sanders M."/>
            <person name="Berriman M."/>
            <person name="Wastling J.M."/>
            <person name="Pain A."/>
        </authorList>
    </citation>
    <scope>NUCLEOTIDE SEQUENCE</scope>
    <source>
        <strain evidence="2">Liverpool</strain>
    </source>
</reference>
<dbReference type="GeneID" id="13445694"/>
<dbReference type="VEuPathDB" id="ToxoDB:NCLIV_002380"/>
<feature type="region of interest" description="Disordered" evidence="1">
    <location>
        <begin position="1"/>
        <end position="68"/>
    </location>
</feature>
<name>F0V7R0_NEOCL</name>
<dbReference type="RefSeq" id="XP_003879786.1">
    <property type="nucleotide sequence ID" value="XM_003879737.1"/>
</dbReference>
<reference evidence="2" key="1">
    <citation type="submission" date="2011-02" db="EMBL/GenBank/DDBJ databases">
        <authorList>
            <person name="Aslett M."/>
        </authorList>
    </citation>
    <scope>NUCLEOTIDE SEQUENCE</scope>
    <source>
        <strain evidence="2">Liverpool</strain>
    </source>
</reference>
<evidence type="ECO:0000313" key="3">
    <source>
        <dbReference type="EMBL" id="CEL64336.1"/>
    </source>
</evidence>
<dbReference type="EMBL" id="LN714474">
    <property type="protein sequence ID" value="CEL64336.1"/>
    <property type="molecule type" value="Genomic_DNA"/>
</dbReference>
<protein>
    <submittedName>
        <fullName evidence="2">Uncharacterized protein</fullName>
    </submittedName>
</protein>
<reference evidence="3" key="4">
    <citation type="journal article" date="2015" name="PLoS ONE">
        <title>Comprehensive Evaluation of Toxoplasma gondii VEG and Neospora caninum LIV Genomes with Tachyzoite Stage Transcriptome and Proteome Defines Novel Transcript Features.</title>
        <authorList>
            <person name="Ramaprasad A."/>
            <person name="Mourier T."/>
            <person name="Naeem R."/>
            <person name="Malas T.B."/>
            <person name="Moussa E."/>
            <person name="Panigrahi A."/>
            <person name="Vermont S.J."/>
            <person name="Otto T.D."/>
            <person name="Wastling J."/>
            <person name="Pain A."/>
        </authorList>
    </citation>
    <scope>NUCLEOTIDE SEQUENCE</scope>
    <source>
        <strain evidence="3">Liverpool</strain>
    </source>
</reference>
<accession>F0V7R0</accession>
<dbReference type="InParanoid" id="F0V7R0"/>
<reference evidence="4" key="3">
    <citation type="journal article" date="2012" name="PLoS Pathog.">
        <title>Comparative genomics of the apicomplexan parasites Toxoplasma gondii and Neospora caninum: Coccidia differing in host range and transmission strategy.</title>
        <authorList>
            <person name="Reid A.J."/>
            <person name="Vermont S.J."/>
            <person name="Cotton J.A."/>
            <person name="Harris D."/>
            <person name="Hill-Cawthorne G.A."/>
            <person name="Konen-Waisman S."/>
            <person name="Latham S.M."/>
            <person name="Mourier T."/>
            <person name="Norton R."/>
            <person name="Quail M.A."/>
            <person name="Sanders M."/>
            <person name="Shanmugam D."/>
            <person name="Sohal A."/>
            <person name="Wasmuth J.D."/>
            <person name="Brunk B."/>
            <person name="Grigg M.E."/>
            <person name="Howard J.C."/>
            <person name="Parkinson J."/>
            <person name="Roos D.S."/>
            <person name="Trees A.J."/>
            <person name="Berriman M."/>
            <person name="Pain A."/>
            <person name="Wastling J.M."/>
        </authorList>
    </citation>
    <scope>NUCLEOTIDE SEQUENCE [LARGE SCALE GENOMIC DNA]</scope>
    <source>
        <strain evidence="4">Liverpool</strain>
    </source>
</reference>
<dbReference type="OrthoDB" id="329108at2759"/>
<dbReference type="Proteomes" id="UP000007494">
    <property type="component" value="Chromosome Ia"/>
</dbReference>
<evidence type="ECO:0000256" key="1">
    <source>
        <dbReference type="SAM" id="MobiDB-lite"/>
    </source>
</evidence>
<dbReference type="OMA" id="HEVADQF"/>
<dbReference type="EMBL" id="FR823380">
    <property type="protein sequence ID" value="CBZ49751.1"/>
    <property type="molecule type" value="Genomic_DNA"/>
</dbReference>
<organism evidence="2 4">
    <name type="scientific">Neospora caninum (strain Liverpool)</name>
    <dbReference type="NCBI Taxonomy" id="572307"/>
    <lineage>
        <taxon>Eukaryota</taxon>
        <taxon>Sar</taxon>
        <taxon>Alveolata</taxon>
        <taxon>Apicomplexa</taxon>
        <taxon>Conoidasida</taxon>
        <taxon>Coccidia</taxon>
        <taxon>Eucoccidiorida</taxon>
        <taxon>Eimeriorina</taxon>
        <taxon>Sarcocystidae</taxon>
        <taxon>Neospora</taxon>
    </lineage>
</organism>
<gene>
    <name evidence="3" type="ORF">BN1204_002380</name>
    <name evidence="2" type="ORF">NCLIV_002380</name>
</gene>
<proteinExistence type="predicted"/>
<feature type="compositionally biased region" description="Low complexity" evidence="1">
    <location>
        <begin position="22"/>
        <end position="43"/>
    </location>
</feature>